<dbReference type="Proteomes" id="UP000291562">
    <property type="component" value="Chromosome"/>
</dbReference>
<dbReference type="RefSeq" id="WP_129833874.1">
    <property type="nucleotide sequence ID" value="NZ_CP035704.1"/>
</dbReference>
<dbReference type="EMBL" id="CP035704">
    <property type="protein sequence ID" value="QBB71150.1"/>
    <property type="molecule type" value="Genomic_DNA"/>
</dbReference>
<sequence>MRFAQRLLGHRRLNFAKLAQTRLGLRNGDVGLMACGGKFGRLEFDQQITSANYLALDHGYA</sequence>
<reference evidence="1 2" key="1">
    <citation type="submission" date="2019-01" db="EMBL/GenBank/DDBJ databases">
        <title>Pseudolysobacter antarctica gen. nov., sp. nov., isolated from Fildes Peninsula, Antarctica.</title>
        <authorList>
            <person name="Wei Z."/>
            <person name="Peng F."/>
        </authorList>
    </citation>
    <scope>NUCLEOTIDE SEQUENCE [LARGE SCALE GENOMIC DNA]</scope>
    <source>
        <strain evidence="1 2">AQ6-296</strain>
    </source>
</reference>
<evidence type="ECO:0000313" key="1">
    <source>
        <dbReference type="EMBL" id="QBB71150.1"/>
    </source>
</evidence>
<proteinExistence type="predicted"/>
<gene>
    <name evidence="1" type="ORF">ELE36_12755</name>
</gene>
<organism evidence="1 2">
    <name type="scientific">Pseudolysobacter antarcticus</name>
    <dbReference type="NCBI Taxonomy" id="2511995"/>
    <lineage>
        <taxon>Bacteria</taxon>
        <taxon>Pseudomonadati</taxon>
        <taxon>Pseudomonadota</taxon>
        <taxon>Gammaproteobacteria</taxon>
        <taxon>Lysobacterales</taxon>
        <taxon>Rhodanobacteraceae</taxon>
        <taxon>Pseudolysobacter</taxon>
    </lineage>
</organism>
<dbReference type="KEGG" id="xbc:ELE36_12755"/>
<dbReference type="AlphaFoldDB" id="A0A411HL73"/>
<protein>
    <submittedName>
        <fullName evidence="1">Uncharacterized protein</fullName>
    </submittedName>
</protein>
<keyword evidence="2" id="KW-1185">Reference proteome</keyword>
<accession>A0A411HL73</accession>
<evidence type="ECO:0000313" key="2">
    <source>
        <dbReference type="Proteomes" id="UP000291562"/>
    </source>
</evidence>
<name>A0A411HL73_9GAMM</name>